<evidence type="ECO:0000256" key="2">
    <source>
        <dbReference type="SAM" id="Phobius"/>
    </source>
</evidence>
<keyword evidence="2" id="KW-0472">Membrane</keyword>
<keyword evidence="3" id="KW-0378">Hydrolase</keyword>
<proteinExistence type="inferred from homology"/>
<dbReference type="AlphaFoldDB" id="A0A850HE58"/>
<protein>
    <submittedName>
        <fullName evidence="3">Glycoside hydrolase family 25 protein</fullName>
    </submittedName>
</protein>
<keyword evidence="4" id="KW-1185">Reference proteome</keyword>
<accession>A0A850HE58</accession>
<dbReference type="InterPro" id="IPR002053">
    <property type="entry name" value="Glyco_hydro_25"/>
</dbReference>
<dbReference type="GO" id="GO:0009253">
    <property type="term" value="P:peptidoglycan catabolic process"/>
    <property type="evidence" value="ECO:0007669"/>
    <property type="project" value="InterPro"/>
</dbReference>
<gene>
    <name evidence="3" type="ORF">HUO12_12680</name>
</gene>
<evidence type="ECO:0000256" key="1">
    <source>
        <dbReference type="ARBA" id="ARBA00010646"/>
    </source>
</evidence>
<comment type="similarity">
    <text evidence="1">Belongs to the glycosyl hydrolase 25 family.</text>
</comment>
<dbReference type="GO" id="GO:0003796">
    <property type="term" value="F:lysozyme activity"/>
    <property type="evidence" value="ECO:0007669"/>
    <property type="project" value="InterPro"/>
</dbReference>
<dbReference type="SUPFAM" id="SSF51445">
    <property type="entry name" value="(Trans)glycosidases"/>
    <property type="match status" value="1"/>
</dbReference>
<name>A0A850HE58_9SPHN</name>
<feature type="transmembrane region" description="Helical" evidence="2">
    <location>
        <begin position="12"/>
        <end position="32"/>
    </location>
</feature>
<dbReference type="Proteomes" id="UP000546031">
    <property type="component" value="Unassembled WGS sequence"/>
</dbReference>
<dbReference type="Pfam" id="PF01183">
    <property type="entry name" value="Glyco_hydro_25"/>
    <property type="match status" value="1"/>
</dbReference>
<comment type="caution">
    <text evidence="3">The sequence shown here is derived from an EMBL/GenBank/DDBJ whole genome shotgun (WGS) entry which is preliminary data.</text>
</comment>
<keyword evidence="2" id="KW-0812">Transmembrane</keyword>
<evidence type="ECO:0000313" key="4">
    <source>
        <dbReference type="Proteomes" id="UP000546031"/>
    </source>
</evidence>
<evidence type="ECO:0000313" key="3">
    <source>
        <dbReference type="EMBL" id="NVE95755.1"/>
    </source>
</evidence>
<dbReference type="EMBL" id="JABWTA010000001">
    <property type="protein sequence ID" value="NVE95755.1"/>
    <property type="molecule type" value="Genomic_DNA"/>
</dbReference>
<dbReference type="Gene3D" id="3.20.20.80">
    <property type="entry name" value="Glycosidases"/>
    <property type="match status" value="1"/>
</dbReference>
<dbReference type="CDD" id="cd00599">
    <property type="entry name" value="GH25_muramidase"/>
    <property type="match status" value="1"/>
</dbReference>
<reference evidence="3 4" key="1">
    <citation type="submission" date="2020-06" db="EMBL/GenBank/DDBJ databases">
        <title>Altererythrobacter lutimaris sp. nov., a marine bacterium isolated from a tidal flat.</title>
        <authorList>
            <person name="Kim D."/>
            <person name="Yoo Y."/>
            <person name="Kim J.-J."/>
        </authorList>
    </citation>
    <scope>NUCLEOTIDE SEQUENCE [LARGE SCALE GENOMIC DNA]</scope>
    <source>
        <strain evidence="3 4">JGD-16</strain>
    </source>
</reference>
<dbReference type="GO" id="GO:0016998">
    <property type="term" value="P:cell wall macromolecule catabolic process"/>
    <property type="evidence" value="ECO:0007669"/>
    <property type="project" value="InterPro"/>
</dbReference>
<dbReference type="InterPro" id="IPR017853">
    <property type="entry name" value="GH"/>
</dbReference>
<organism evidence="3 4">
    <name type="scientific">Altererythrobacter lutimaris</name>
    <dbReference type="NCBI Taxonomy" id="2743979"/>
    <lineage>
        <taxon>Bacteria</taxon>
        <taxon>Pseudomonadati</taxon>
        <taxon>Pseudomonadota</taxon>
        <taxon>Alphaproteobacteria</taxon>
        <taxon>Sphingomonadales</taxon>
        <taxon>Erythrobacteraceae</taxon>
        <taxon>Altererythrobacter</taxon>
    </lineage>
</organism>
<dbReference type="RefSeq" id="WP_176273950.1">
    <property type="nucleotide sequence ID" value="NZ_JABWTA010000001.1"/>
</dbReference>
<keyword evidence="2" id="KW-1133">Transmembrane helix</keyword>
<sequence>MARRKGKARPWRRYLLAVIALGLAGLAAWYWWTMRSWTPIEDEYPEQGTALAMGQTEVSFATLQALGSQFVYFNIGPYGAPRDGGLIEAMAEAREAGLQTGAVLSFDPCAKADPQSARFVTMVPRDETLLPAAIALDMDAQNCPDAVSDAAVESELMTLINQIEMHSGKPVILRISREFEERYRVSGSIARDLWVVGDRLAPRYAARPWLIWSANRARHIETSPEPVEWLVVQP</sequence>